<evidence type="ECO:0000256" key="4">
    <source>
        <dbReference type="ARBA" id="ARBA00023163"/>
    </source>
</evidence>
<keyword evidence="2 5" id="KW-0731">Sigma factor</keyword>
<dbReference type="Gene3D" id="1.10.10.10">
    <property type="entry name" value="Winged helix-like DNA-binding domain superfamily/Winged helix DNA-binding domain"/>
    <property type="match status" value="2"/>
</dbReference>
<dbReference type="SUPFAM" id="SSF88946">
    <property type="entry name" value="Sigma2 domain of RNA polymerase sigma factors"/>
    <property type="match status" value="1"/>
</dbReference>
<dbReference type="InterPro" id="IPR013324">
    <property type="entry name" value="RNA_pol_sigma_r3/r4-like"/>
</dbReference>
<name>A0A5R8NDA3_9NOCA</name>
<evidence type="ECO:0000256" key="1">
    <source>
        <dbReference type="ARBA" id="ARBA00023015"/>
    </source>
</evidence>
<sequence length="413" mass="46013">MDVEYMGRVLVRLQPFVKDHVIRRSRIDRVLGTLRTPPENLAAEIDRLLAKAGIDIVEDCAPVDSHHDTSDRGLTVTPERDHEPPPRSSDTSASARDDAVEVARRRILADRHIPASKLASTLLRSDEEVGLAILVRGEAGKPLEQGDFTKLSGEAREAAVCLLLHNQRLVRSVAKRYTPSGMTVDDLFQHGMVGLIRAVELFDPKLGNKFSTYAMNWVRQAITRAIANESRMIRLPVHMYERVQKVWQTHARLTVDGEAPSIHELALACELTDREVTECLTLGRHDILSLDTPVAHDAEATLGDIYESADPYADPEREIVLPLLQSQIATALGTLREREAAVVSMRFGLLDDSPKTLDEIGQSYGVTRERIRQIEKKAMGQLQDPSCSRALRAFMYGTDDGPMIERRHGAEPS</sequence>
<evidence type="ECO:0000256" key="5">
    <source>
        <dbReference type="RuleBase" id="RU362124"/>
    </source>
</evidence>
<dbReference type="AlphaFoldDB" id="A0A5R8NDA3"/>
<dbReference type="Proteomes" id="UP000306378">
    <property type="component" value="Unassembled WGS sequence"/>
</dbReference>
<dbReference type="InterPro" id="IPR007627">
    <property type="entry name" value="RNA_pol_sigma70_r2"/>
</dbReference>
<dbReference type="InterPro" id="IPR013325">
    <property type="entry name" value="RNA_pol_sigma_r2"/>
</dbReference>
<evidence type="ECO:0000259" key="8">
    <source>
        <dbReference type="PROSITE" id="PS00716"/>
    </source>
</evidence>
<dbReference type="Gene3D" id="1.10.601.10">
    <property type="entry name" value="RNA Polymerase Primary Sigma Factor"/>
    <property type="match status" value="1"/>
</dbReference>
<dbReference type="GO" id="GO:0003677">
    <property type="term" value="F:DNA binding"/>
    <property type="evidence" value="ECO:0007669"/>
    <property type="project" value="UniProtKB-KW"/>
</dbReference>
<dbReference type="PANTHER" id="PTHR30603">
    <property type="entry name" value="RNA POLYMERASE SIGMA FACTOR RPO"/>
    <property type="match status" value="1"/>
</dbReference>
<comment type="similarity">
    <text evidence="5">Belongs to the sigma-70 factor family.</text>
</comment>
<comment type="function">
    <text evidence="5">Sigma factors are initiation factors that promote the attachment of RNA polymerase to specific initiation sites and are then released.</text>
</comment>
<feature type="region of interest" description="Disordered" evidence="6">
    <location>
        <begin position="62"/>
        <end position="97"/>
    </location>
</feature>
<evidence type="ECO:0000313" key="9">
    <source>
        <dbReference type="EMBL" id="TLF73672.1"/>
    </source>
</evidence>
<dbReference type="SUPFAM" id="SSF88659">
    <property type="entry name" value="Sigma3 and sigma4 domains of RNA polymerase sigma factors"/>
    <property type="match status" value="2"/>
</dbReference>
<dbReference type="NCBIfam" id="TIGR02937">
    <property type="entry name" value="sigma70-ECF"/>
    <property type="match status" value="1"/>
</dbReference>
<keyword evidence="3 5" id="KW-0238">DNA-binding</keyword>
<dbReference type="Pfam" id="PF04542">
    <property type="entry name" value="Sigma70_r2"/>
    <property type="match status" value="1"/>
</dbReference>
<feature type="domain" description="RNA polymerase sigma-70" evidence="8">
    <location>
        <begin position="356"/>
        <end position="382"/>
    </location>
</feature>
<dbReference type="PRINTS" id="PR00046">
    <property type="entry name" value="SIGMA70FCT"/>
</dbReference>
<feature type="domain" description="RNA polymerase sigma-70" evidence="7">
    <location>
        <begin position="186"/>
        <end position="199"/>
    </location>
</feature>
<gene>
    <name evidence="9" type="ORF">FEK34_26655</name>
</gene>
<keyword evidence="1 5" id="KW-0805">Transcription regulation</keyword>
<evidence type="ECO:0000259" key="7">
    <source>
        <dbReference type="PROSITE" id="PS00715"/>
    </source>
</evidence>
<comment type="caution">
    <text evidence="9">The sequence shown here is derived from an EMBL/GenBank/DDBJ whole genome shotgun (WGS) entry which is preliminary data.</text>
</comment>
<dbReference type="InterPro" id="IPR014284">
    <property type="entry name" value="RNA_pol_sigma-70_dom"/>
</dbReference>
<dbReference type="InterPro" id="IPR036388">
    <property type="entry name" value="WH-like_DNA-bd_sf"/>
</dbReference>
<protein>
    <recommendedName>
        <fullName evidence="5">RNA polymerase sigma factor</fullName>
    </recommendedName>
</protein>
<reference evidence="9 10" key="1">
    <citation type="submission" date="2019-05" db="EMBL/GenBank/DDBJ databases">
        <title>Genomes sequences of two Nocardia cyriacigeorgica environmental isolates, type strains Nocardia asteroides ATCC 19247 and Nocardia cyriacigeorgica DSM 44484.</title>
        <authorList>
            <person name="Vautrin F."/>
            <person name="Bergeron E."/>
            <person name="Dubost A."/>
            <person name="Abrouk D."/>
            <person name="Rodriguez Nava V."/>
            <person name="Pujic P."/>
        </authorList>
    </citation>
    <scope>NUCLEOTIDE SEQUENCE [LARGE SCALE GENOMIC DNA]</scope>
    <source>
        <strain evidence="9 10">EML 446</strain>
    </source>
</reference>
<dbReference type="RefSeq" id="WP_138452201.1">
    <property type="nucleotide sequence ID" value="NZ_JADLSC010000006.1"/>
</dbReference>
<evidence type="ECO:0000256" key="6">
    <source>
        <dbReference type="SAM" id="MobiDB-lite"/>
    </source>
</evidence>
<evidence type="ECO:0000313" key="10">
    <source>
        <dbReference type="Proteomes" id="UP000306378"/>
    </source>
</evidence>
<dbReference type="CDD" id="cd06171">
    <property type="entry name" value="Sigma70_r4"/>
    <property type="match status" value="1"/>
</dbReference>
<dbReference type="InterPro" id="IPR000943">
    <property type="entry name" value="RNA_pol_sigma70"/>
</dbReference>
<keyword evidence="4 5" id="KW-0804">Transcription</keyword>
<proteinExistence type="inferred from homology"/>
<dbReference type="Pfam" id="PF04539">
    <property type="entry name" value="Sigma70_r3"/>
    <property type="match status" value="1"/>
</dbReference>
<evidence type="ECO:0000256" key="3">
    <source>
        <dbReference type="ARBA" id="ARBA00023125"/>
    </source>
</evidence>
<organism evidence="9 10">
    <name type="scientific">Nocardia cyriacigeorgica</name>
    <dbReference type="NCBI Taxonomy" id="135487"/>
    <lineage>
        <taxon>Bacteria</taxon>
        <taxon>Bacillati</taxon>
        <taxon>Actinomycetota</taxon>
        <taxon>Actinomycetes</taxon>
        <taxon>Mycobacteriales</taxon>
        <taxon>Nocardiaceae</taxon>
        <taxon>Nocardia</taxon>
    </lineage>
</organism>
<dbReference type="InterPro" id="IPR007630">
    <property type="entry name" value="RNA_pol_sigma70_r4"/>
</dbReference>
<dbReference type="PANTHER" id="PTHR30603:SF59">
    <property type="entry name" value="RNA POLYMERASE PRINCIPAL SIGMA FACTOR HRDA"/>
    <property type="match status" value="1"/>
</dbReference>
<evidence type="ECO:0000256" key="2">
    <source>
        <dbReference type="ARBA" id="ARBA00023082"/>
    </source>
</evidence>
<dbReference type="GO" id="GO:0006352">
    <property type="term" value="P:DNA-templated transcription initiation"/>
    <property type="evidence" value="ECO:0007669"/>
    <property type="project" value="InterPro"/>
</dbReference>
<accession>A0A5R8NDA3</accession>
<dbReference type="PROSITE" id="PS00715">
    <property type="entry name" value="SIGMA70_1"/>
    <property type="match status" value="1"/>
</dbReference>
<dbReference type="Pfam" id="PF04545">
    <property type="entry name" value="Sigma70_r4"/>
    <property type="match status" value="1"/>
</dbReference>
<dbReference type="PROSITE" id="PS00716">
    <property type="entry name" value="SIGMA70_2"/>
    <property type="match status" value="1"/>
</dbReference>
<dbReference type="InterPro" id="IPR050239">
    <property type="entry name" value="Sigma-70_RNA_pol_init_factors"/>
</dbReference>
<dbReference type="InterPro" id="IPR007624">
    <property type="entry name" value="RNA_pol_sigma70_r3"/>
</dbReference>
<dbReference type="GO" id="GO:0016987">
    <property type="term" value="F:sigma factor activity"/>
    <property type="evidence" value="ECO:0007669"/>
    <property type="project" value="UniProtKB-KW"/>
</dbReference>
<dbReference type="EMBL" id="VBUT01000012">
    <property type="protein sequence ID" value="TLF73672.1"/>
    <property type="molecule type" value="Genomic_DNA"/>
</dbReference>